<dbReference type="SUPFAM" id="SSF56112">
    <property type="entry name" value="Protein kinase-like (PK-like)"/>
    <property type="match status" value="1"/>
</dbReference>
<feature type="binding site" evidence="6">
    <location>
        <position position="44"/>
    </location>
    <ligand>
        <name>ATP</name>
        <dbReference type="ChEBI" id="CHEBI:30616"/>
    </ligand>
</feature>
<evidence type="ECO:0000256" key="3">
    <source>
        <dbReference type="ARBA" id="ARBA00022741"/>
    </source>
</evidence>
<dbReference type="GO" id="GO:0004674">
    <property type="term" value="F:protein serine/threonine kinase activity"/>
    <property type="evidence" value="ECO:0007669"/>
    <property type="project" value="UniProtKB-EC"/>
</dbReference>
<keyword evidence="11" id="KW-1185">Reference proteome</keyword>
<sequence>MGGLISPGTVILNKYRVEQEIGRGGFGLVWKATDLALGRPVALKTLLFGETSMDNQYGSGAFDHYLERFKREAKVSGFFTANPNLITVYSLEKDEAGDYFLALEYIEGGSLDDLLQREGRLSVERACAITLELCNALADVHNHPADIVHRDIKPNNILLRVKGQAVLADFGIAQLGHESKLTIVGERHRHPGTPPYMSPEQKESRDYLTPASDLYSLGAVLYEMLTGRLFAKFRRLPPSLENPAISVWLDKAVGKLLEKDPELRYSQAEEVIKDLRVGLGSAPKILQTELITPPPKVMAKKVEPVQKVRVEAPPAPAIKVVEPKTATPEPEIEREMMLREIASPSTNTARRMQIGDRLSEIGDTRRGVGLRENGLPDIAWLAVAPGGRVGIEKQTFEVQPFYIAQYQVTYAQYEAFVQAADGYFNWEWWQGFPKEYQPQKLNEQNQKGVSMPRDRISWYQAVAFGRWLNRQMQGWQFPNSDGGGKQLIVGNNAQVRLPTEWEWQWAAQGGSQKRLYPWGEWQVGYANTDEAGLNRVTAVGMYPQGAAESGALDLSGNLWEWCQNKYDNPKQTAVDESGKRRVLRGGSYNYDPDLASCAYRYRFIPNVGNNNFGFRLVLSSPFAPFDL</sequence>
<dbReference type="Pfam" id="PF00069">
    <property type="entry name" value="Pkinase"/>
    <property type="match status" value="1"/>
</dbReference>
<accession>A0A8T7M489</accession>
<keyword evidence="9" id="KW-0614">Plasmid</keyword>
<dbReference type="InterPro" id="IPR008271">
    <property type="entry name" value="Ser/Thr_kinase_AS"/>
</dbReference>
<dbReference type="InterPro" id="IPR011009">
    <property type="entry name" value="Kinase-like_dom_sf"/>
</dbReference>
<dbReference type="InterPro" id="IPR016187">
    <property type="entry name" value="CTDL_fold"/>
</dbReference>
<protein>
    <recommendedName>
        <fullName evidence="1">non-specific serine/threonine protein kinase</fullName>
        <ecNumber evidence="1">2.7.11.1</ecNumber>
    </recommendedName>
</protein>
<proteinExistence type="predicted"/>
<dbReference type="InterPro" id="IPR042095">
    <property type="entry name" value="SUMF_sf"/>
</dbReference>
<name>A0A8T7M489_9CHLR</name>
<keyword evidence="3 6" id="KW-0547">Nucleotide-binding</keyword>
<dbReference type="CDD" id="cd14014">
    <property type="entry name" value="STKc_PknB_like"/>
    <property type="match status" value="1"/>
</dbReference>
<gene>
    <name evidence="8" type="ORF">HXX08_13590</name>
    <name evidence="9" type="ORF">OZ401_004620</name>
</gene>
<dbReference type="InterPro" id="IPR017441">
    <property type="entry name" value="Protein_kinase_ATP_BS"/>
</dbReference>
<dbReference type="SUPFAM" id="SSF56436">
    <property type="entry name" value="C-type lectin-like"/>
    <property type="match status" value="1"/>
</dbReference>
<evidence type="ECO:0000313" key="10">
    <source>
        <dbReference type="Proteomes" id="UP000521676"/>
    </source>
</evidence>
<dbReference type="PROSITE" id="PS00108">
    <property type="entry name" value="PROTEIN_KINASE_ST"/>
    <property type="match status" value="1"/>
</dbReference>
<evidence type="ECO:0000313" key="11">
    <source>
        <dbReference type="Proteomes" id="UP001431572"/>
    </source>
</evidence>
<dbReference type="Proteomes" id="UP000521676">
    <property type="component" value="Unassembled WGS sequence"/>
</dbReference>
<keyword evidence="4" id="KW-0418">Kinase</keyword>
<dbReference type="AlphaFoldDB" id="A0A8T7M489"/>
<dbReference type="RefSeq" id="WP_341471999.1">
    <property type="nucleotide sequence ID" value="NZ_CP128401.1"/>
</dbReference>
<evidence type="ECO:0000256" key="2">
    <source>
        <dbReference type="ARBA" id="ARBA00022679"/>
    </source>
</evidence>
<reference evidence="8 10" key="1">
    <citation type="submission" date="2020-06" db="EMBL/GenBank/DDBJ databases">
        <title>Anoxygenic phototrophic Chloroflexota member uses a Type I reaction center.</title>
        <authorList>
            <person name="Tsuji J.M."/>
            <person name="Shaw N.A."/>
            <person name="Nagashima S."/>
            <person name="Venkiteswaran J."/>
            <person name="Schiff S.L."/>
            <person name="Hanada S."/>
            <person name="Tank M."/>
            <person name="Neufeld J.D."/>
        </authorList>
    </citation>
    <scope>NUCLEOTIDE SEQUENCE [LARGE SCALE GENOMIC DNA]</scope>
    <source>
        <strain evidence="8">L227-S17</strain>
    </source>
</reference>
<keyword evidence="5 6" id="KW-0067">ATP-binding</keyword>
<organism evidence="8 10">
    <name type="scientific">Candidatus Chlorohelix allophototropha</name>
    <dbReference type="NCBI Taxonomy" id="3003348"/>
    <lineage>
        <taxon>Bacteria</taxon>
        <taxon>Bacillati</taxon>
        <taxon>Chloroflexota</taxon>
        <taxon>Chloroflexia</taxon>
        <taxon>Candidatus Chloroheliales</taxon>
        <taxon>Candidatus Chloroheliaceae</taxon>
        <taxon>Candidatus Chlorohelix</taxon>
    </lineage>
</organism>
<dbReference type="Proteomes" id="UP001431572">
    <property type="component" value="Plasmid unnamed1"/>
</dbReference>
<evidence type="ECO:0000259" key="7">
    <source>
        <dbReference type="PROSITE" id="PS50011"/>
    </source>
</evidence>
<evidence type="ECO:0000313" key="9">
    <source>
        <dbReference type="EMBL" id="WJW70117.1"/>
    </source>
</evidence>
<evidence type="ECO:0000256" key="4">
    <source>
        <dbReference type="ARBA" id="ARBA00022777"/>
    </source>
</evidence>
<dbReference type="Pfam" id="PF03781">
    <property type="entry name" value="FGE-sulfatase"/>
    <property type="match status" value="1"/>
</dbReference>
<reference evidence="9" key="2">
    <citation type="journal article" date="2024" name="Nature">
        <title>Anoxygenic phototroph of the Chloroflexota uses a type I reaction centre.</title>
        <authorList>
            <person name="Tsuji J.M."/>
            <person name="Shaw N.A."/>
            <person name="Nagashima S."/>
            <person name="Venkiteswaran J.J."/>
            <person name="Schiff S.L."/>
            <person name="Watanabe T."/>
            <person name="Fukui M."/>
            <person name="Hanada S."/>
            <person name="Tank M."/>
            <person name="Neufeld J.D."/>
        </authorList>
    </citation>
    <scope>NUCLEOTIDE SEQUENCE</scope>
    <source>
        <strain evidence="9">L227-S17</strain>
        <plasmid evidence="9 11">unnamed1</plasmid>
    </source>
</reference>
<dbReference type="Gene3D" id="1.10.510.10">
    <property type="entry name" value="Transferase(Phosphotransferase) domain 1"/>
    <property type="match status" value="1"/>
</dbReference>
<dbReference type="PROSITE" id="PS00107">
    <property type="entry name" value="PROTEIN_KINASE_ATP"/>
    <property type="match status" value="1"/>
</dbReference>
<dbReference type="PROSITE" id="PS50011">
    <property type="entry name" value="PROTEIN_KINASE_DOM"/>
    <property type="match status" value="1"/>
</dbReference>
<evidence type="ECO:0000313" key="8">
    <source>
        <dbReference type="EMBL" id="NWJ46893.1"/>
    </source>
</evidence>
<feature type="domain" description="Protein kinase" evidence="7">
    <location>
        <begin position="15"/>
        <end position="277"/>
    </location>
</feature>
<dbReference type="SMART" id="SM00220">
    <property type="entry name" value="S_TKc"/>
    <property type="match status" value="1"/>
</dbReference>
<dbReference type="EMBL" id="CP128401">
    <property type="protein sequence ID" value="WJW70117.1"/>
    <property type="molecule type" value="Genomic_DNA"/>
</dbReference>
<evidence type="ECO:0000256" key="1">
    <source>
        <dbReference type="ARBA" id="ARBA00012513"/>
    </source>
</evidence>
<dbReference type="GO" id="GO:0005524">
    <property type="term" value="F:ATP binding"/>
    <property type="evidence" value="ECO:0007669"/>
    <property type="project" value="UniProtKB-UniRule"/>
</dbReference>
<dbReference type="PANTHER" id="PTHR43289">
    <property type="entry name" value="MITOGEN-ACTIVATED PROTEIN KINASE KINASE KINASE 20-RELATED"/>
    <property type="match status" value="1"/>
</dbReference>
<dbReference type="InterPro" id="IPR000719">
    <property type="entry name" value="Prot_kinase_dom"/>
</dbReference>
<dbReference type="EC" id="2.7.11.1" evidence="1"/>
<evidence type="ECO:0000256" key="6">
    <source>
        <dbReference type="PROSITE-ProRule" id="PRU10141"/>
    </source>
</evidence>
<dbReference type="InterPro" id="IPR005532">
    <property type="entry name" value="SUMF_dom"/>
</dbReference>
<keyword evidence="2" id="KW-0808">Transferase</keyword>
<evidence type="ECO:0000256" key="5">
    <source>
        <dbReference type="ARBA" id="ARBA00022840"/>
    </source>
</evidence>
<geneLocation type="plasmid" evidence="9 11">
    <name>unnamed1</name>
</geneLocation>
<dbReference type="Gene3D" id="3.90.1580.10">
    <property type="entry name" value="paralog of FGE (formylglycine-generating enzyme)"/>
    <property type="match status" value="1"/>
</dbReference>
<dbReference type="PANTHER" id="PTHR43289:SF6">
    <property type="entry name" value="SERINE_THREONINE-PROTEIN KINASE NEKL-3"/>
    <property type="match status" value="1"/>
</dbReference>
<dbReference type="EMBL" id="JACATZ010000001">
    <property type="protein sequence ID" value="NWJ46893.1"/>
    <property type="molecule type" value="Genomic_DNA"/>
</dbReference>